<name>A0A135SDU6_9PEZI</name>
<dbReference type="Proteomes" id="UP000070121">
    <property type="component" value="Unassembled WGS sequence"/>
</dbReference>
<evidence type="ECO:0000313" key="2">
    <source>
        <dbReference type="Proteomes" id="UP000070121"/>
    </source>
</evidence>
<accession>A0A135SDU6</accession>
<reference evidence="1 2" key="1">
    <citation type="submission" date="2014-02" db="EMBL/GenBank/DDBJ databases">
        <title>The genome sequence of Colletotrichum salicis CBS 607.94.</title>
        <authorList>
            <person name="Baroncelli R."/>
            <person name="Thon M.R."/>
        </authorList>
    </citation>
    <scope>NUCLEOTIDE SEQUENCE [LARGE SCALE GENOMIC DNA]</scope>
    <source>
        <strain evidence="1 2">CBS 607.94</strain>
    </source>
</reference>
<comment type="caution">
    <text evidence="1">The sequence shown here is derived from an EMBL/GenBank/DDBJ whole genome shotgun (WGS) entry which is preliminary data.</text>
</comment>
<proteinExistence type="predicted"/>
<evidence type="ECO:0000313" key="1">
    <source>
        <dbReference type="EMBL" id="KXH34080.1"/>
    </source>
</evidence>
<dbReference type="AlphaFoldDB" id="A0A135SDU6"/>
<keyword evidence="2" id="KW-1185">Reference proteome</keyword>
<gene>
    <name evidence="1" type="ORF">CSAL01_04423</name>
</gene>
<dbReference type="EMBL" id="JFFI01002422">
    <property type="protein sequence ID" value="KXH34080.1"/>
    <property type="molecule type" value="Genomic_DNA"/>
</dbReference>
<organism evidence="1 2">
    <name type="scientific">Colletotrichum salicis</name>
    <dbReference type="NCBI Taxonomy" id="1209931"/>
    <lineage>
        <taxon>Eukaryota</taxon>
        <taxon>Fungi</taxon>
        <taxon>Dikarya</taxon>
        <taxon>Ascomycota</taxon>
        <taxon>Pezizomycotina</taxon>
        <taxon>Sordariomycetes</taxon>
        <taxon>Hypocreomycetidae</taxon>
        <taxon>Glomerellales</taxon>
        <taxon>Glomerellaceae</taxon>
        <taxon>Colletotrichum</taxon>
        <taxon>Colletotrichum acutatum species complex</taxon>
    </lineage>
</organism>
<protein>
    <submittedName>
        <fullName evidence="1">Uncharacterized protein</fullName>
    </submittedName>
</protein>
<sequence length="168" mass="18760">MGRGPASTYRPLVPRDHPDVLDALWAAWHASWDIGRDDAGFLEAALDPQRIDESARHLGSLHALVLDHCDSTLFCAGSDNSSVYLTAGRRLATLRRGLGRKGMMFRHRWETGLECFTTHSCKRITEHPSKLKDTQLAETGMVIYVMTFERVTATLGEPLVLGKRPMSQ</sequence>